<dbReference type="Pfam" id="PF08443">
    <property type="entry name" value="RimK"/>
    <property type="match status" value="1"/>
</dbReference>
<dbReference type="InterPro" id="IPR004666">
    <property type="entry name" value="Rp_bS6_RimK/Lys_biosynth_LsyX"/>
</dbReference>
<keyword evidence="2 4" id="KW-0547">Nucleotide-binding</keyword>
<protein>
    <submittedName>
        <fullName evidence="6">Tetrahydromethanopterin:alpha-L-glutamate ligase</fullName>
        <ecNumber evidence="6">6.3.2.33</ecNumber>
    </submittedName>
</protein>
<dbReference type="InterPro" id="IPR011761">
    <property type="entry name" value="ATP-grasp"/>
</dbReference>
<dbReference type="InterPro" id="IPR013651">
    <property type="entry name" value="ATP-grasp_RimK-type"/>
</dbReference>
<evidence type="ECO:0000313" key="7">
    <source>
        <dbReference type="Proteomes" id="UP000639006"/>
    </source>
</evidence>
<comment type="caution">
    <text evidence="6">The sequence shown here is derived from an EMBL/GenBank/DDBJ whole genome shotgun (WGS) entry which is preliminary data.</text>
</comment>
<keyword evidence="6" id="KW-0436">Ligase</keyword>
<dbReference type="Gene3D" id="3.30.1490.20">
    <property type="entry name" value="ATP-grasp fold, A domain"/>
    <property type="match status" value="1"/>
</dbReference>
<keyword evidence="1" id="KW-0479">Metal-binding</keyword>
<dbReference type="GO" id="GO:0016879">
    <property type="term" value="F:ligase activity, forming carbon-nitrogen bonds"/>
    <property type="evidence" value="ECO:0007669"/>
    <property type="project" value="TreeGrafter"/>
</dbReference>
<dbReference type="InterPro" id="IPR013815">
    <property type="entry name" value="ATP_grasp_subdomain_1"/>
</dbReference>
<dbReference type="Gene3D" id="3.40.50.20">
    <property type="match status" value="1"/>
</dbReference>
<dbReference type="GO" id="GO:0046872">
    <property type="term" value="F:metal ion binding"/>
    <property type="evidence" value="ECO:0007669"/>
    <property type="project" value="UniProtKB-KW"/>
</dbReference>
<evidence type="ECO:0000259" key="5">
    <source>
        <dbReference type="PROSITE" id="PS50975"/>
    </source>
</evidence>
<evidence type="ECO:0000256" key="2">
    <source>
        <dbReference type="ARBA" id="ARBA00022741"/>
    </source>
</evidence>
<dbReference type="Gene3D" id="3.30.470.20">
    <property type="entry name" value="ATP-grasp fold, B domain"/>
    <property type="match status" value="1"/>
</dbReference>
<dbReference type="EC" id="6.3.2.33" evidence="6"/>
<dbReference type="NCBIfam" id="TIGR00768">
    <property type="entry name" value="rimK_fam"/>
    <property type="match status" value="1"/>
</dbReference>
<evidence type="ECO:0000256" key="3">
    <source>
        <dbReference type="ARBA" id="ARBA00022840"/>
    </source>
</evidence>
<dbReference type="GO" id="GO:0005524">
    <property type="term" value="F:ATP binding"/>
    <property type="evidence" value="ECO:0007669"/>
    <property type="project" value="UniProtKB-UniRule"/>
</dbReference>
<gene>
    <name evidence="6" type="primary">mptN</name>
    <name evidence="6" type="ORF">DIAAKJNI_00357</name>
</gene>
<dbReference type="Proteomes" id="UP000639006">
    <property type="component" value="Unassembled WGS sequence"/>
</dbReference>
<feature type="domain" description="ATP-grasp" evidence="5">
    <location>
        <begin position="105"/>
        <end position="283"/>
    </location>
</feature>
<evidence type="ECO:0000313" key="6">
    <source>
        <dbReference type="EMBL" id="CAD6492679.1"/>
    </source>
</evidence>
<dbReference type="PANTHER" id="PTHR21621">
    <property type="entry name" value="RIBOSOMAL PROTEIN S6 MODIFICATION PROTEIN"/>
    <property type="match status" value="1"/>
</dbReference>
<dbReference type="EMBL" id="CAJHIQ010000017">
    <property type="protein sequence ID" value="CAD6492679.1"/>
    <property type="molecule type" value="Genomic_DNA"/>
</dbReference>
<evidence type="ECO:0000256" key="4">
    <source>
        <dbReference type="PROSITE-ProRule" id="PRU00409"/>
    </source>
</evidence>
<name>A0A811TB32_9EURY</name>
<reference evidence="6" key="1">
    <citation type="submission" date="2020-10" db="EMBL/GenBank/DDBJ databases">
        <authorList>
            <person name="Hahn C.J."/>
            <person name="Laso-Perez R."/>
            <person name="Vulcano F."/>
            <person name="Vaziourakis K.-M."/>
            <person name="Stokke R."/>
            <person name="Steen I.H."/>
            <person name="Teske A."/>
            <person name="Boetius A."/>
            <person name="Liebeke M."/>
            <person name="Amann R."/>
            <person name="Knittel K."/>
        </authorList>
    </citation>
    <scope>NUCLEOTIDE SEQUENCE</scope>
    <source>
        <strain evidence="6">Gfbio:e3339647-f889-4370-9287-4fb5cb688e4c:AG392M11_GoMArc1</strain>
    </source>
</reference>
<dbReference type="AlphaFoldDB" id="A0A811TB32"/>
<dbReference type="PANTHER" id="PTHR21621:SF0">
    <property type="entry name" value="BETA-CITRYLGLUTAMATE SYNTHASE B-RELATED"/>
    <property type="match status" value="1"/>
</dbReference>
<sequence>MKNIGIVVTDPSDWTALSFISNVKSQGMRPVIIQLSKAVSDIDHINCDCRNLADLDGLLVRDVGSGGLESTAFRFDLLLELERSGMPVINPPSAIQLAANKHLSYWKLKRAGIPLPKTCVTSSAREAASFVRKAGCAVAKPIFGYKGYDVELIKEQQLHRIEEIIRERGVIYLQEFITHGGRDIRVFVVEGEAIGAIYRVAQKGSWINNLSRGGIPQSCTLTTAQQDIAVKAATALGSVYAGVDLVEDEEGTFVLEVNGTPSGYGLYQALGINVAQYIVEALLRRLLHNLITP</sequence>
<dbReference type="GO" id="GO:0005737">
    <property type="term" value="C:cytoplasm"/>
    <property type="evidence" value="ECO:0007669"/>
    <property type="project" value="TreeGrafter"/>
</dbReference>
<dbReference type="SUPFAM" id="SSF56059">
    <property type="entry name" value="Glutathione synthetase ATP-binding domain-like"/>
    <property type="match status" value="1"/>
</dbReference>
<dbReference type="PROSITE" id="PS50975">
    <property type="entry name" value="ATP_GRASP"/>
    <property type="match status" value="1"/>
</dbReference>
<evidence type="ECO:0000256" key="1">
    <source>
        <dbReference type="ARBA" id="ARBA00022723"/>
    </source>
</evidence>
<accession>A0A811TB32</accession>
<organism evidence="6 7">
    <name type="scientific">Candidatus Argoarchaeum ethanivorans</name>
    <dbReference type="NCBI Taxonomy" id="2608793"/>
    <lineage>
        <taxon>Archaea</taxon>
        <taxon>Methanobacteriati</taxon>
        <taxon>Methanobacteriota</taxon>
        <taxon>Stenosarchaea group</taxon>
        <taxon>Methanomicrobia</taxon>
        <taxon>Methanosarcinales</taxon>
        <taxon>Methanosarcinales incertae sedis</taxon>
        <taxon>GOM Arc I cluster</taxon>
        <taxon>Candidatus Argoarchaeum</taxon>
    </lineage>
</organism>
<keyword evidence="3 4" id="KW-0067">ATP-binding</keyword>
<proteinExistence type="predicted"/>